<comment type="caution">
    <text evidence="2">The sequence shown here is derived from an EMBL/GenBank/DDBJ whole genome shotgun (WGS) entry which is preliminary data.</text>
</comment>
<evidence type="ECO:0000313" key="3">
    <source>
        <dbReference type="Proteomes" id="UP001633002"/>
    </source>
</evidence>
<reference evidence="2 3" key="1">
    <citation type="submission" date="2024-09" db="EMBL/GenBank/DDBJ databases">
        <title>Chromosome-scale assembly of Riccia sorocarpa.</title>
        <authorList>
            <person name="Paukszto L."/>
        </authorList>
    </citation>
    <scope>NUCLEOTIDE SEQUENCE [LARGE SCALE GENOMIC DNA]</scope>
    <source>
        <strain evidence="2">LP-2024</strain>
        <tissue evidence="2">Aerial parts of the thallus</tissue>
    </source>
</reference>
<proteinExistence type="predicted"/>
<feature type="region of interest" description="Disordered" evidence="1">
    <location>
        <begin position="134"/>
        <end position="170"/>
    </location>
</feature>
<evidence type="ECO:0000256" key="1">
    <source>
        <dbReference type="SAM" id="MobiDB-lite"/>
    </source>
</evidence>
<name>A0ABD3HZQ9_9MARC</name>
<dbReference type="EMBL" id="JBJQOH010000002">
    <property type="protein sequence ID" value="KAL3696294.1"/>
    <property type="molecule type" value="Genomic_DNA"/>
</dbReference>
<protein>
    <submittedName>
        <fullName evidence="2">Uncharacterized protein</fullName>
    </submittedName>
</protein>
<accession>A0ABD3HZQ9</accession>
<sequence>MRYWTAEEALLLLPTIPSANSITGRHLIKSWMAARKHLCLDHRDLELPAAMTLKQLSLLMSRYWRRDHWCEKTIFSLLKRLKISMLGHLKDGADGPSHPGGAGEESKLALGRRARQLVRMDQIHRFLEQNDKDRKGPLGTCINKEMGTPARGSIMGSNKEMGTPARGSIMGSKMEKTSINRRIPTYDALAVAFHPSRFFHRLSRQEDESV</sequence>
<keyword evidence="3" id="KW-1185">Reference proteome</keyword>
<evidence type="ECO:0000313" key="2">
    <source>
        <dbReference type="EMBL" id="KAL3696294.1"/>
    </source>
</evidence>
<gene>
    <name evidence="2" type="ORF">R1sor_010370</name>
</gene>
<dbReference type="AlphaFoldDB" id="A0ABD3HZQ9"/>
<organism evidence="2 3">
    <name type="scientific">Riccia sorocarpa</name>
    <dbReference type="NCBI Taxonomy" id="122646"/>
    <lineage>
        <taxon>Eukaryota</taxon>
        <taxon>Viridiplantae</taxon>
        <taxon>Streptophyta</taxon>
        <taxon>Embryophyta</taxon>
        <taxon>Marchantiophyta</taxon>
        <taxon>Marchantiopsida</taxon>
        <taxon>Marchantiidae</taxon>
        <taxon>Marchantiales</taxon>
        <taxon>Ricciaceae</taxon>
        <taxon>Riccia</taxon>
    </lineage>
</organism>
<dbReference type="Proteomes" id="UP001633002">
    <property type="component" value="Unassembled WGS sequence"/>
</dbReference>